<feature type="transmembrane region" description="Helical" evidence="6">
    <location>
        <begin position="509"/>
        <end position="532"/>
    </location>
</feature>
<dbReference type="OMA" id="HFACVFP"/>
<feature type="compositionally biased region" description="Polar residues" evidence="5">
    <location>
        <begin position="1"/>
        <end position="13"/>
    </location>
</feature>
<dbReference type="InterPro" id="IPR013057">
    <property type="entry name" value="AA_transpt_TM"/>
</dbReference>
<keyword evidence="4 6" id="KW-0472">Membrane</keyword>
<dbReference type="Proteomes" id="UP000051952">
    <property type="component" value="Unassembled WGS sequence"/>
</dbReference>
<feature type="transmembrane region" description="Helical" evidence="6">
    <location>
        <begin position="55"/>
        <end position="74"/>
    </location>
</feature>
<comment type="subcellular location">
    <subcellularLocation>
        <location evidence="1">Membrane</location>
        <topology evidence="1">Multi-pass membrane protein</topology>
    </subcellularLocation>
</comment>
<evidence type="ECO:0000256" key="6">
    <source>
        <dbReference type="SAM" id="Phobius"/>
    </source>
</evidence>
<keyword evidence="2 6" id="KW-0812">Transmembrane</keyword>
<sequence>MQRRSTSASPTRQSMSGGSFGGSGSFAQRASFAMMRRFSSAGVSGNFKQGTIMGVVLNTLCNVMGAGILSLPLAMHNASIVVGSILLLASAIVSSFATYMVACGCDATGKESFSEVLAFSLWPEKEYDGRHTGNASADDLEAEVDEQRCRAEHASEEARKKRLRRYVLVIVELIVFLNNFGALIIYSRVIADSIPPVISNFLGGDGIWTDKMTWFIISGALFFPLTCVRSMEELKWTSLLGFITILYVVLLVIVRFFTFGSEGRAPSSEVHFTQVSSDVLKSVSAYGVAWGYHYNVPYFYKELRDGTPKVMMQSVVVAFPIILTSYASVGILGYIMFGNAITEHGGDVINNFADDDTAANVGRLGLFFHFACVFPVLSVCARRGLHRLFMVGLQELAGSGIMTQIRRLKGAILTERDPLLPNDLSSASMQIRNDGHHPDQESPQPDADEAGGENLDETLHELQRELDDEDPGRPEDTTRFAIIVEAAVIVASSVFLAIVVSGIDFVIDIIGTLFGITLMTSFPGIIGMCTFVSDIGQTVTPAYGTTPNGKKFSYFTSHEGASTFQQVSPMMAIVSRVMIGVGVLLVVSGIVMMCINS</sequence>
<feature type="transmembrane region" description="Helical" evidence="6">
    <location>
        <begin position="80"/>
        <end position="102"/>
    </location>
</feature>
<gene>
    <name evidence="8" type="ORF">BSAL_47210</name>
</gene>
<evidence type="ECO:0000256" key="2">
    <source>
        <dbReference type="ARBA" id="ARBA00022692"/>
    </source>
</evidence>
<feature type="domain" description="Amino acid transporter transmembrane" evidence="7">
    <location>
        <begin position="49"/>
        <end position="534"/>
    </location>
</feature>
<feature type="transmembrane region" description="Helical" evidence="6">
    <location>
        <begin position="480"/>
        <end position="503"/>
    </location>
</feature>
<evidence type="ECO:0000259" key="7">
    <source>
        <dbReference type="Pfam" id="PF01490"/>
    </source>
</evidence>
<evidence type="ECO:0000256" key="4">
    <source>
        <dbReference type="ARBA" id="ARBA00023136"/>
    </source>
</evidence>
<dbReference type="GO" id="GO:0015179">
    <property type="term" value="F:L-amino acid transmembrane transporter activity"/>
    <property type="evidence" value="ECO:0007669"/>
    <property type="project" value="TreeGrafter"/>
</dbReference>
<feature type="transmembrane region" description="Helical" evidence="6">
    <location>
        <begin position="240"/>
        <end position="259"/>
    </location>
</feature>
<dbReference type="OrthoDB" id="438545at2759"/>
<feature type="transmembrane region" description="Helical" evidence="6">
    <location>
        <begin position="279"/>
        <end position="300"/>
    </location>
</feature>
<dbReference type="GO" id="GO:0016020">
    <property type="term" value="C:membrane"/>
    <property type="evidence" value="ECO:0007669"/>
    <property type="project" value="UniProtKB-SubCell"/>
</dbReference>
<evidence type="ECO:0000256" key="5">
    <source>
        <dbReference type="SAM" id="MobiDB-lite"/>
    </source>
</evidence>
<feature type="transmembrane region" description="Helical" evidence="6">
    <location>
        <begin position="166"/>
        <end position="191"/>
    </location>
</feature>
<accession>A0A0S4JW15</accession>
<feature type="region of interest" description="Disordered" evidence="5">
    <location>
        <begin position="428"/>
        <end position="452"/>
    </location>
</feature>
<feature type="region of interest" description="Disordered" evidence="5">
    <location>
        <begin position="1"/>
        <end position="22"/>
    </location>
</feature>
<dbReference type="PANTHER" id="PTHR22950">
    <property type="entry name" value="AMINO ACID TRANSPORTER"/>
    <property type="match status" value="1"/>
</dbReference>
<evidence type="ECO:0000256" key="3">
    <source>
        <dbReference type="ARBA" id="ARBA00022989"/>
    </source>
</evidence>
<protein>
    <submittedName>
        <fullName evidence="8">Amino acid transporter, putative</fullName>
    </submittedName>
</protein>
<dbReference type="Pfam" id="PF01490">
    <property type="entry name" value="Aa_trans"/>
    <property type="match status" value="1"/>
</dbReference>
<feature type="transmembrane region" description="Helical" evidence="6">
    <location>
        <begin position="573"/>
        <end position="595"/>
    </location>
</feature>
<reference evidence="9" key="1">
    <citation type="submission" date="2015-09" db="EMBL/GenBank/DDBJ databases">
        <authorList>
            <consortium name="Pathogen Informatics"/>
        </authorList>
    </citation>
    <scope>NUCLEOTIDE SEQUENCE [LARGE SCALE GENOMIC DNA]</scope>
    <source>
        <strain evidence="9">Lake Konstanz</strain>
    </source>
</reference>
<evidence type="ECO:0000256" key="1">
    <source>
        <dbReference type="ARBA" id="ARBA00004141"/>
    </source>
</evidence>
<evidence type="ECO:0000313" key="9">
    <source>
        <dbReference type="Proteomes" id="UP000051952"/>
    </source>
</evidence>
<keyword evidence="3 6" id="KW-1133">Transmembrane helix</keyword>
<evidence type="ECO:0000313" key="8">
    <source>
        <dbReference type="EMBL" id="CUG94243.1"/>
    </source>
</evidence>
<feature type="transmembrane region" description="Helical" evidence="6">
    <location>
        <begin position="357"/>
        <end position="380"/>
    </location>
</feature>
<dbReference type="AlphaFoldDB" id="A0A0S4JW15"/>
<feature type="transmembrane region" description="Helical" evidence="6">
    <location>
        <begin position="312"/>
        <end position="337"/>
    </location>
</feature>
<proteinExistence type="predicted"/>
<dbReference type="VEuPathDB" id="TriTrypDB:BSAL_47210"/>
<dbReference type="EMBL" id="CYKH01002227">
    <property type="protein sequence ID" value="CUG94243.1"/>
    <property type="molecule type" value="Genomic_DNA"/>
</dbReference>
<name>A0A0S4JW15_BODSA</name>
<dbReference type="PANTHER" id="PTHR22950:SF682">
    <property type="entry name" value="TRANSMEMBRANE AMINO ACID TRANSPORTER FAMILY PROTEIN"/>
    <property type="match status" value="1"/>
</dbReference>
<organism evidence="8 9">
    <name type="scientific">Bodo saltans</name>
    <name type="common">Flagellated protozoan</name>
    <dbReference type="NCBI Taxonomy" id="75058"/>
    <lineage>
        <taxon>Eukaryota</taxon>
        <taxon>Discoba</taxon>
        <taxon>Euglenozoa</taxon>
        <taxon>Kinetoplastea</taxon>
        <taxon>Metakinetoplastina</taxon>
        <taxon>Eubodonida</taxon>
        <taxon>Bodonidae</taxon>
        <taxon>Bodo</taxon>
    </lineage>
</organism>
<feature type="transmembrane region" description="Helical" evidence="6">
    <location>
        <begin position="211"/>
        <end position="228"/>
    </location>
</feature>
<keyword evidence="9" id="KW-1185">Reference proteome</keyword>